<gene>
    <name evidence="2" type="ORF">NK662_03040</name>
</gene>
<name>A0AA41X2P3_9BACI</name>
<reference evidence="2" key="1">
    <citation type="submission" date="2022-07" db="EMBL/GenBank/DDBJ databases">
        <authorList>
            <person name="Li W.-J."/>
            <person name="Deng Q.-Q."/>
        </authorList>
    </citation>
    <scope>NUCLEOTIDE SEQUENCE</scope>
    <source>
        <strain evidence="2">SYSU M60031</strain>
    </source>
</reference>
<dbReference type="Proteomes" id="UP001156102">
    <property type="component" value="Unassembled WGS sequence"/>
</dbReference>
<accession>A0AA41X2P3</accession>
<proteinExistence type="predicted"/>
<organism evidence="2 3">
    <name type="scientific">Ectobacillus ponti</name>
    <dbReference type="NCBI Taxonomy" id="2961894"/>
    <lineage>
        <taxon>Bacteria</taxon>
        <taxon>Bacillati</taxon>
        <taxon>Bacillota</taxon>
        <taxon>Bacilli</taxon>
        <taxon>Bacillales</taxon>
        <taxon>Bacillaceae</taxon>
        <taxon>Ectobacillus</taxon>
    </lineage>
</organism>
<protein>
    <submittedName>
        <fullName evidence="2">YtzC family protein</fullName>
    </submittedName>
</protein>
<dbReference type="EMBL" id="JANCLT010000001">
    <property type="protein sequence ID" value="MCP8967517.1"/>
    <property type="molecule type" value="Genomic_DNA"/>
</dbReference>
<dbReference type="RefSeq" id="WP_254757215.1">
    <property type="nucleotide sequence ID" value="NZ_JANCLT010000001.1"/>
</dbReference>
<keyword evidence="1" id="KW-0175">Coiled coil</keyword>
<evidence type="ECO:0000313" key="2">
    <source>
        <dbReference type="EMBL" id="MCP8967517.1"/>
    </source>
</evidence>
<evidence type="ECO:0000313" key="3">
    <source>
        <dbReference type="Proteomes" id="UP001156102"/>
    </source>
</evidence>
<evidence type="ECO:0000256" key="1">
    <source>
        <dbReference type="SAM" id="Coils"/>
    </source>
</evidence>
<feature type="coiled-coil region" evidence="1">
    <location>
        <begin position="4"/>
        <end position="81"/>
    </location>
</feature>
<dbReference type="InterPro" id="IPR019668">
    <property type="entry name" value="Uncharacterised_YtzC"/>
</dbReference>
<dbReference type="AlphaFoldDB" id="A0AA41X2P3"/>
<sequence length="87" mass="10398">MTTRQSLEQYINTAEQAIQYAQKQLEEGMRQEHHNQMEYSDAQQQLEQAVIGLENLEHSANEDQRERIERALIQMRHLQHQMIVTLH</sequence>
<comment type="caution">
    <text evidence="2">The sequence shown here is derived from an EMBL/GenBank/DDBJ whole genome shotgun (WGS) entry which is preliminary data.</text>
</comment>
<dbReference type="Pfam" id="PF10732">
    <property type="entry name" value="DUF2524"/>
    <property type="match status" value="1"/>
</dbReference>
<keyword evidence="3" id="KW-1185">Reference proteome</keyword>